<feature type="transmembrane region" description="Helical" evidence="6">
    <location>
        <begin position="242"/>
        <end position="260"/>
    </location>
</feature>
<feature type="transmembrane region" description="Helical" evidence="6">
    <location>
        <begin position="12"/>
        <end position="31"/>
    </location>
</feature>
<keyword evidence="5 6" id="KW-0472">Membrane</keyword>
<evidence type="ECO:0000256" key="4">
    <source>
        <dbReference type="ARBA" id="ARBA00022989"/>
    </source>
</evidence>
<evidence type="ECO:0000313" key="8">
    <source>
        <dbReference type="Proteomes" id="UP000515135"/>
    </source>
</evidence>
<name>A0A6P4YWI9_BRABE</name>
<dbReference type="Proteomes" id="UP000515135">
    <property type="component" value="Unplaced"/>
</dbReference>
<evidence type="ECO:0000256" key="1">
    <source>
        <dbReference type="ARBA" id="ARBA00004141"/>
    </source>
</evidence>
<dbReference type="PANTHER" id="PTHR16172">
    <property type="entry name" value="MAJOR FACILITATOR SUPERFAMILY DOMAIN-CONTAINING PROTEIN 6-LIKE"/>
    <property type="match status" value="1"/>
</dbReference>
<comment type="subcellular location">
    <subcellularLocation>
        <location evidence="1">Membrane</location>
        <topology evidence="1">Multi-pass membrane protein</topology>
    </subcellularLocation>
</comment>
<dbReference type="SUPFAM" id="SSF103473">
    <property type="entry name" value="MFS general substrate transporter"/>
    <property type="match status" value="1"/>
</dbReference>
<dbReference type="KEGG" id="bbel:109471267"/>
<dbReference type="PANTHER" id="PTHR16172:SF42">
    <property type="entry name" value="MAJOR FACILITATOR SUPERFAMILY (MFS) PROFILE DOMAIN-CONTAINING PROTEIN"/>
    <property type="match status" value="1"/>
</dbReference>
<feature type="transmembrane region" description="Helical" evidence="6">
    <location>
        <begin position="478"/>
        <end position="495"/>
    </location>
</feature>
<dbReference type="Gene3D" id="1.20.1250.20">
    <property type="entry name" value="MFS general substrate transporter like domains"/>
    <property type="match status" value="3"/>
</dbReference>
<dbReference type="PROSITE" id="PS50850">
    <property type="entry name" value="MFS"/>
    <property type="match status" value="1"/>
</dbReference>
<dbReference type="AlphaFoldDB" id="A0A6P4YWI9"/>
<feature type="transmembrane region" description="Helical" evidence="6">
    <location>
        <begin position="37"/>
        <end position="59"/>
    </location>
</feature>
<dbReference type="InterPro" id="IPR024989">
    <property type="entry name" value="MFS_assoc_dom"/>
</dbReference>
<dbReference type="InterPro" id="IPR020846">
    <property type="entry name" value="MFS_dom"/>
</dbReference>
<feature type="domain" description="Major facilitator superfamily (MFS) profile" evidence="7">
    <location>
        <begin position="321"/>
        <end position="549"/>
    </location>
</feature>
<feature type="transmembrane region" description="Helical" evidence="6">
    <location>
        <begin position="417"/>
        <end position="436"/>
    </location>
</feature>
<dbReference type="GO" id="GO:0022857">
    <property type="term" value="F:transmembrane transporter activity"/>
    <property type="evidence" value="ECO:0007669"/>
    <property type="project" value="InterPro"/>
</dbReference>
<dbReference type="GeneID" id="109471267"/>
<evidence type="ECO:0000256" key="3">
    <source>
        <dbReference type="ARBA" id="ARBA00022692"/>
    </source>
</evidence>
<evidence type="ECO:0000256" key="5">
    <source>
        <dbReference type="ARBA" id="ARBA00023136"/>
    </source>
</evidence>
<keyword evidence="3 6" id="KW-0812">Transmembrane</keyword>
<protein>
    <submittedName>
        <fullName evidence="9">Major facilitator superfamily domain-containing protein 6-like</fullName>
    </submittedName>
</protein>
<feature type="transmembrane region" description="Helical" evidence="6">
    <location>
        <begin position="323"/>
        <end position="347"/>
    </location>
</feature>
<dbReference type="GO" id="GO:0016020">
    <property type="term" value="C:membrane"/>
    <property type="evidence" value="ECO:0007669"/>
    <property type="project" value="UniProtKB-SubCell"/>
</dbReference>
<reference evidence="9" key="1">
    <citation type="submission" date="2025-08" db="UniProtKB">
        <authorList>
            <consortium name="RefSeq"/>
        </authorList>
    </citation>
    <scope>IDENTIFICATION</scope>
    <source>
        <tissue evidence="9">Gonad</tissue>
    </source>
</reference>
<gene>
    <name evidence="9" type="primary">LOC109471267</name>
</gene>
<feature type="transmembrane region" description="Helical" evidence="6">
    <location>
        <begin position="280"/>
        <end position="302"/>
    </location>
</feature>
<feature type="transmembrane region" description="Helical" evidence="6">
    <location>
        <begin position="387"/>
        <end position="405"/>
    </location>
</feature>
<dbReference type="Pfam" id="PF12832">
    <property type="entry name" value="MFS_1_like"/>
    <property type="match status" value="1"/>
</dbReference>
<dbReference type="RefSeq" id="XP_019626109.1">
    <property type="nucleotide sequence ID" value="XM_019770550.1"/>
</dbReference>
<dbReference type="InterPro" id="IPR051717">
    <property type="entry name" value="MFS_MFSD6"/>
</dbReference>
<feature type="transmembrane region" description="Helical" evidence="6">
    <location>
        <begin position="201"/>
        <end position="221"/>
    </location>
</feature>
<evidence type="ECO:0000256" key="2">
    <source>
        <dbReference type="ARBA" id="ARBA00005241"/>
    </source>
</evidence>
<keyword evidence="4 6" id="KW-1133">Transmembrane helix</keyword>
<dbReference type="PROSITE" id="PS51257">
    <property type="entry name" value="PROKAR_LIPOPROTEIN"/>
    <property type="match status" value="1"/>
</dbReference>
<feature type="transmembrane region" description="Helical" evidence="6">
    <location>
        <begin position="71"/>
        <end position="90"/>
    </location>
</feature>
<evidence type="ECO:0000256" key="6">
    <source>
        <dbReference type="SAM" id="Phobius"/>
    </source>
</evidence>
<sequence length="549" mass="61290">MVDCKLVTLKLYYFLFFGGIACFVPYISVYLRHLGLLSYQAGIISGTYPFFTFLLKPILGAVADKFDRHKQTLMLCLFLTYCLMFSTMFVPPVKRGEPRISDDCFSCELCCGNSSTQNPRLQSPVLLYQAQGLCNCSNIQEDDSFVKTNIDKNITRQTLNSTTLQLWCFKKSGCFLCPCNTTDSDCDVEVNHLDTDTSLGWTFWILFFLLVPAQALQNASVPQADAHTMQLLKNNPSDFGKQRLWGAVGFGLASVIAGFAMDNFSEGRQNQDETDYSVTFYMFAGFGTATLLTVAFGFEKWRQQRPQKMFQSLQKLLRRPNELLFLVIMFIIGSSFGAKANFLFWYLKDIGGSQLLLGLALMISCMGELPFMFFSGKLIRKIGHQQVFQLALFCYAVKFLSYSLIPSPWWVLAIEPLHGITFGAMFSASVTYASLIAPPGMETTMQSIVGAVQFGVGFASGSLIGGAIFHAFGGVVLFRTYAVVCLVSCILYRLIPRCLTRSKDEVASQGPQHGDSAEEQDDPRTEITSKFYETILENANVPIYTETSV</sequence>
<dbReference type="InterPro" id="IPR036259">
    <property type="entry name" value="MFS_trans_sf"/>
</dbReference>
<feature type="transmembrane region" description="Helical" evidence="6">
    <location>
        <begin position="353"/>
        <end position="375"/>
    </location>
</feature>
<comment type="similarity">
    <text evidence="2">Belongs to the major facilitator superfamily. MFSD6 family.</text>
</comment>
<accession>A0A6P4YWI9</accession>
<organism evidence="8 9">
    <name type="scientific">Branchiostoma belcheri</name>
    <name type="common">Amphioxus</name>
    <dbReference type="NCBI Taxonomy" id="7741"/>
    <lineage>
        <taxon>Eukaryota</taxon>
        <taxon>Metazoa</taxon>
        <taxon>Chordata</taxon>
        <taxon>Cephalochordata</taxon>
        <taxon>Leptocardii</taxon>
        <taxon>Amphioxiformes</taxon>
        <taxon>Branchiostomatidae</taxon>
        <taxon>Branchiostoma</taxon>
    </lineage>
</organism>
<feature type="transmembrane region" description="Helical" evidence="6">
    <location>
        <begin position="448"/>
        <end position="472"/>
    </location>
</feature>
<evidence type="ECO:0000313" key="9">
    <source>
        <dbReference type="RefSeq" id="XP_019626109.1"/>
    </source>
</evidence>
<keyword evidence="8" id="KW-1185">Reference proteome</keyword>
<dbReference type="CDD" id="cd17335">
    <property type="entry name" value="MFS_MFSD6"/>
    <property type="match status" value="1"/>
</dbReference>
<dbReference type="OrthoDB" id="515887at2759"/>
<proteinExistence type="inferred from homology"/>
<evidence type="ECO:0000259" key="7">
    <source>
        <dbReference type="PROSITE" id="PS50850"/>
    </source>
</evidence>